<keyword evidence="3" id="KW-0560">Oxidoreductase</keyword>
<dbReference type="CDD" id="cd05374">
    <property type="entry name" value="17beta-HSD-like_SDR_c"/>
    <property type="match status" value="1"/>
</dbReference>
<dbReference type="PRINTS" id="PR00080">
    <property type="entry name" value="SDRFAMILY"/>
</dbReference>
<dbReference type="Pfam" id="PF00106">
    <property type="entry name" value="adh_short"/>
    <property type="match status" value="1"/>
</dbReference>
<organism evidence="6 7">
    <name type="scientific">Aspergillus kawachii</name>
    <name type="common">White koji mold</name>
    <name type="synonym">Aspergillus awamori var. kawachi</name>
    <dbReference type="NCBI Taxonomy" id="1069201"/>
    <lineage>
        <taxon>Eukaryota</taxon>
        <taxon>Fungi</taxon>
        <taxon>Dikarya</taxon>
        <taxon>Ascomycota</taxon>
        <taxon>Pezizomycotina</taxon>
        <taxon>Eurotiomycetes</taxon>
        <taxon>Eurotiomycetidae</taxon>
        <taxon>Eurotiales</taxon>
        <taxon>Aspergillaceae</taxon>
        <taxon>Aspergillus</taxon>
        <taxon>Aspergillus subgen. Circumdati</taxon>
    </lineage>
</organism>
<name>A0A146F801_ASPKA</name>
<accession>A0A146F801</accession>
<dbReference type="GO" id="GO:0044550">
    <property type="term" value="P:secondary metabolite biosynthetic process"/>
    <property type="evidence" value="ECO:0007669"/>
    <property type="project" value="UniProtKB-ARBA"/>
</dbReference>
<dbReference type="GO" id="GO:0000140">
    <property type="term" value="F:acylglycerone-phosphate reductase (NADP+) activity"/>
    <property type="evidence" value="ECO:0007669"/>
    <property type="project" value="TreeGrafter"/>
</dbReference>
<evidence type="ECO:0000313" key="7">
    <source>
        <dbReference type="Proteomes" id="UP000075230"/>
    </source>
</evidence>
<evidence type="ECO:0000256" key="4">
    <source>
        <dbReference type="RuleBase" id="RU000363"/>
    </source>
</evidence>
<keyword evidence="8" id="KW-1185">Reference proteome</keyword>
<evidence type="ECO:0000313" key="8">
    <source>
        <dbReference type="Proteomes" id="UP000661280"/>
    </source>
</evidence>
<keyword evidence="2" id="KW-0521">NADP</keyword>
<dbReference type="GeneID" id="64958004"/>
<dbReference type="SUPFAM" id="SSF51735">
    <property type="entry name" value="NAD(P)-binding Rossmann-fold domains"/>
    <property type="match status" value="1"/>
</dbReference>
<gene>
    <name evidence="5" type="ORF">AKAW2_21619A</name>
    <name evidence="6" type="ORF">RIB2604_01400030</name>
</gene>
<dbReference type="VEuPathDB" id="FungiDB:ASPFODRAFT_76202"/>
<dbReference type="InterPro" id="IPR020904">
    <property type="entry name" value="Sc_DH/Rdtase_CS"/>
</dbReference>
<dbReference type="PRINTS" id="PR00081">
    <property type="entry name" value="GDHRDH"/>
</dbReference>
<evidence type="ECO:0000256" key="1">
    <source>
        <dbReference type="ARBA" id="ARBA00006484"/>
    </source>
</evidence>
<dbReference type="GO" id="GO:0006654">
    <property type="term" value="P:phosphatidic acid biosynthetic process"/>
    <property type="evidence" value="ECO:0007669"/>
    <property type="project" value="TreeGrafter"/>
</dbReference>
<protein>
    <submittedName>
        <fullName evidence="6">IBR finger domain protein</fullName>
    </submittedName>
</protein>
<evidence type="ECO:0000313" key="6">
    <source>
        <dbReference type="EMBL" id="GAT21912.1"/>
    </source>
</evidence>
<dbReference type="PANTHER" id="PTHR44169:SF3">
    <property type="entry name" value="SHORT-CHAIN DEHYDROGENASE SRDE"/>
    <property type="match status" value="1"/>
</dbReference>
<evidence type="ECO:0000256" key="3">
    <source>
        <dbReference type="ARBA" id="ARBA00023002"/>
    </source>
</evidence>
<dbReference type="GO" id="GO:0005783">
    <property type="term" value="C:endoplasmic reticulum"/>
    <property type="evidence" value="ECO:0007669"/>
    <property type="project" value="TreeGrafter"/>
</dbReference>
<dbReference type="InterPro" id="IPR002347">
    <property type="entry name" value="SDR_fam"/>
</dbReference>
<dbReference type="EMBL" id="AP024426">
    <property type="protein sequence ID" value="BCR96679.1"/>
    <property type="molecule type" value="Genomic_DNA"/>
</dbReference>
<dbReference type="Gene3D" id="3.40.50.720">
    <property type="entry name" value="NAD(P)-binding Rossmann-like Domain"/>
    <property type="match status" value="1"/>
</dbReference>
<dbReference type="PROSITE" id="PS00061">
    <property type="entry name" value="ADH_SHORT"/>
    <property type="match status" value="1"/>
</dbReference>
<dbReference type="InterPro" id="IPR036291">
    <property type="entry name" value="NAD(P)-bd_dom_sf"/>
</dbReference>
<sequence length="292" mass="31910">MSKKHTVLITGCSDGGLGSHLALQFQAAGWRVFATARNLSKLKEAKKSGLEILHLDTLSNDSIRKCVAEVSELTGGSLDALVNNAGAGYSMPVMDIDIQKGRDLFELNVWSIISVTRAFLPLLMRSTREGGALLVNHGSLSGTIAATGPFAGVYNASKAAAASFTENLRLELQPWNIRVINLLTGAVRSNFHVNAPRPELPSNSLFNIAKDIVEQAMDNSDDSGDTDPATWARQVVQELSKRSPAYWIWRGKFSTLVRLGNILPLGFFDRIMKKMVGLDVIEQRVKQQERSS</sequence>
<reference evidence="5" key="3">
    <citation type="submission" date="2021-01" db="EMBL/GenBank/DDBJ databases">
        <authorList>
            <consortium name="Aspergillus luchuensis mut. kawachii IFO 4304 genome sequencing consortium"/>
            <person name="Kazuki M."/>
            <person name="Futagami T."/>
        </authorList>
    </citation>
    <scope>NUCLEOTIDE SEQUENCE</scope>
    <source>
        <strain evidence="5">IFO 4308</strain>
    </source>
</reference>
<dbReference type="GO" id="GO:0005811">
    <property type="term" value="C:lipid droplet"/>
    <property type="evidence" value="ECO:0007669"/>
    <property type="project" value="TreeGrafter"/>
</dbReference>
<dbReference type="AlphaFoldDB" id="A0A146F801"/>
<comment type="similarity">
    <text evidence="1 4">Belongs to the short-chain dehydrogenases/reductases (SDR) family.</text>
</comment>
<dbReference type="PANTHER" id="PTHR44169">
    <property type="entry name" value="NADPH-DEPENDENT 1-ACYLDIHYDROXYACETONE PHOSPHATE REDUCTASE"/>
    <property type="match status" value="1"/>
</dbReference>
<reference evidence="6 7" key="1">
    <citation type="journal article" date="2016" name="DNA Res.">
        <title>Genome sequence of Aspergillus luchuensis NBRC 4314.</title>
        <authorList>
            <person name="Yamada O."/>
            <person name="Machida M."/>
            <person name="Hosoyama A."/>
            <person name="Goto M."/>
            <person name="Takahashi T."/>
            <person name="Futagami T."/>
            <person name="Yamagata Y."/>
            <person name="Takeuchi M."/>
            <person name="Kobayashi T."/>
            <person name="Koike H."/>
            <person name="Abe K."/>
            <person name="Asai K."/>
            <person name="Arita M."/>
            <person name="Fujita N."/>
            <person name="Fukuda K."/>
            <person name="Higa K."/>
            <person name="Horikawa H."/>
            <person name="Ishikawa T."/>
            <person name="Jinno K."/>
            <person name="Kato Y."/>
            <person name="Kirimura K."/>
            <person name="Mizutani O."/>
            <person name="Nakasone K."/>
            <person name="Sano M."/>
            <person name="Shiraishi Y."/>
            <person name="Tsukahara M."/>
            <person name="Gomi K."/>
        </authorList>
    </citation>
    <scope>NUCLEOTIDE SEQUENCE [LARGE SCALE GENOMIC DNA]</scope>
    <source>
        <strain evidence="6 7">RIB 2604</strain>
    </source>
</reference>
<evidence type="ECO:0000256" key="2">
    <source>
        <dbReference type="ARBA" id="ARBA00022857"/>
    </source>
</evidence>
<dbReference type="RefSeq" id="XP_041540445.1">
    <property type="nucleotide sequence ID" value="XM_041686463.1"/>
</dbReference>
<evidence type="ECO:0000313" key="5">
    <source>
        <dbReference type="EMBL" id="BCR96679.1"/>
    </source>
</evidence>
<dbReference type="EMBL" id="BCWF01000014">
    <property type="protein sequence ID" value="GAT21912.1"/>
    <property type="molecule type" value="Genomic_DNA"/>
</dbReference>
<dbReference type="KEGG" id="aluc:AKAW2_21619A"/>
<proteinExistence type="inferred from homology"/>
<dbReference type="OrthoDB" id="2102561at2759"/>
<reference evidence="7" key="2">
    <citation type="submission" date="2016-02" db="EMBL/GenBank/DDBJ databases">
        <title>Genome sequencing of Aspergillus luchuensis NBRC 4314.</title>
        <authorList>
            <person name="Yamada O."/>
        </authorList>
    </citation>
    <scope>NUCLEOTIDE SEQUENCE [LARGE SCALE GENOMIC DNA]</scope>
    <source>
        <strain evidence="7">RIB 2604</strain>
    </source>
</reference>
<dbReference type="GO" id="GO:0004806">
    <property type="term" value="F:triacylglycerol lipase activity"/>
    <property type="evidence" value="ECO:0007669"/>
    <property type="project" value="TreeGrafter"/>
</dbReference>
<dbReference type="Proteomes" id="UP000075230">
    <property type="component" value="Unassembled WGS sequence"/>
</dbReference>
<dbReference type="Proteomes" id="UP000661280">
    <property type="component" value="Chromosome 2"/>
</dbReference>
<dbReference type="GO" id="GO:0019433">
    <property type="term" value="P:triglyceride catabolic process"/>
    <property type="evidence" value="ECO:0007669"/>
    <property type="project" value="TreeGrafter"/>
</dbReference>
<reference evidence="5" key="4">
    <citation type="submission" date="2021-02" db="EMBL/GenBank/DDBJ databases">
        <title>Aspergillus luchuensis mut. kawachii IFO 4304 genome sequence.</title>
        <authorList>
            <person name="Mori K."/>
            <person name="Kadooka C."/>
            <person name="Goto M."/>
            <person name="Futagami T."/>
        </authorList>
    </citation>
    <scope>NUCLEOTIDE SEQUENCE</scope>
    <source>
        <strain evidence="5">IFO 4308</strain>
    </source>
</reference>